<feature type="domain" description="Carrier" evidence="6">
    <location>
        <begin position="500"/>
        <end position="576"/>
    </location>
</feature>
<dbReference type="SUPFAM" id="SSF52777">
    <property type="entry name" value="CoA-dependent acyltransferases"/>
    <property type="match status" value="7"/>
</dbReference>
<dbReference type="InterPro" id="IPR001242">
    <property type="entry name" value="Condensation_dom"/>
</dbReference>
<evidence type="ECO:0000313" key="7">
    <source>
        <dbReference type="EMBL" id="KAF4508021.1"/>
    </source>
</evidence>
<feature type="region of interest" description="Disordered" evidence="5">
    <location>
        <begin position="940"/>
        <end position="967"/>
    </location>
</feature>
<dbReference type="InterPro" id="IPR006162">
    <property type="entry name" value="Ppantetheine_attach_site"/>
</dbReference>
<comment type="caution">
    <text evidence="7">The sequence shown here is derived from an EMBL/GenBank/DDBJ whole genome shotgun (WGS) entry which is preliminary data.</text>
</comment>
<dbReference type="OrthoDB" id="416786at2759"/>
<dbReference type="Pfam" id="PF00550">
    <property type="entry name" value="PP-binding"/>
    <property type="match status" value="3"/>
</dbReference>
<feature type="region of interest" description="Disordered" evidence="5">
    <location>
        <begin position="1"/>
        <end position="29"/>
    </location>
</feature>
<reference evidence="7 8" key="1">
    <citation type="journal article" date="2020" name="Genome Biol. Evol.">
        <title>A new high-quality draft genome assembly of the Chinese cordyceps Ophiocordyceps sinensis.</title>
        <authorList>
            <person name="Shu R."/>
            <person name="Zhang J."/>
            <person name="Meng Q."/>
            <person name="Zhang H."/>
            <person name="Zhou G."/>
            <person name="Li M."/>
            <person name="Wu P."/>
            <person name="Zhao Y."/>
            <person name="Chen C."/>
            <person name="Qin Q."/>
        </authorList>
    </citation>
    <scope>NUCLEOTIDE SEQUENCE [LARGE SCALE GENOMIC DNA]</scope>
    <source>
        <strain evidence="7 8">IOZ07</strain>
    </source>
</reference>
<comment type="pathway">
    <text evidence="1">Secondary metabolite biosynthesis.</text>
</comment>
<proteinExistence type="predicted"/>
<dbReference type="SUPFAM" id="SSF47336">
    <property type="entry name" value="ACP-like"/>
    <property type="match status" value="3"/>
</dbReference>
<dbReference type="FunFam" id="3.30.300.30:FF:000015">
    <property type="entry name" value="Nonribosomal peptide synthase SidD"/>
    <property type="match status" value="2"/>
</dbReference>
<dbReference type="PANTHER" id="PTHR45527:SF12">
    <property type="entry name" value="NONRIBOSOMAL PEPTIDE SYNTHETASE IVOA"/>
    <property type="match status" value="1"/>
</dbReference>
<dbReference type="Pfam" id="PF00501">
    <property type="entry name" value="AMP-binding"/>
    <property type="match status" value="3"/>
</dbReference>
<feature type="domain" description="Carrier" evidence="6">
    <location>
        <begin position="1580"/>
        <end position="1656"/>
    </location>
</feature>
<dbReference type="InterPro" id="IPR020845">
    <property type="entry name" value="AMP-binding_CS"/>
</dbReference>
<dbReference type="Gene3D" id="3.40.50.12780">
    <property type="entry name" value="N-terminal domain of ligase-like"/>
    <property type="match status" value="3"/>
</dbReference>
<feature type="compositionally biased region" description="Polar residues" evidence="5">
    <location>
        <begin position="475"/>
        <end position="488"/>
    </location>
</feature>
<gene>
    <name evidence="7" type="ORF">G6O67_004459</name>
</gene>
<dbReference type="Gene3D" id="3.30.300.30">
    <property type="match status" value="2"/>
</dbReference>
<keyword evidence="3" id="KW-0597">Phosphoprotein</keyword>
<dbReference type="Proteomes" id="UP000557566">
    <property type="component" value="Unassembled WGS sequence"/>
</dbReference>
<dbReference type="GO" id="GO:0005737">
    <property type="term" value="C:cytoplasm"/>
    <property type="evidence" value="ECO:0007669"/>
    <property type="project" value="TreeGrafter"/>
</dbReference>
<dbReference type="FunFam" id="1.10.1200.10:FF:000005">
    <property type="entry name" value="Nonribosomal peptide synthetase 1"/>
    <property type="match status" value="1"/>
</dbReference>
<dbReference type="GO" id="GO:0044550">
    <property type="term" value="P:secondary metabolite biosynthetic process"/>
    <property type="evidence" value="ECO:0007669"/>
    <property type="project" value="TreeGrafter"/>
</dbReference>
<dbReference type="InterPro" id="IPR009081">
    <property type="entry name" value="PP-bd_ACP"/>
</dbReference>
<dbReference type="InterPro" id="IPR023213">
    <property type="entry name" value="CAT-like_dom_sf"/>
</dbReference>
<evidence type="ECO:0000259" key="6">
    <source>
        <dbReference type="PROSITE" id="PS50075"/>
    </source>
</evidence>
<dbReference type="InterPro" id="IPR042099">
    <property type="entry name" value="ANL_N_sf"/>
</dbReference>
<accession>A0A8H4M067</accession>
<protein>
    <recommendedName>
        <fullName evidence="6">Carrier domain-containing protein</fullName>
    </recommendedName>
</protein>
<dbReference type="InterPro" id="IPR036736">
    <property type="entry name" value="ACP-like_sf"/>
</dbReference>
<sequence length="3338" mass="363533">MDSHSKPEANGPREPLGLSQDGKESCPRSIDDADVSEAVVPEPIEACVQSLFKRVVIERPLSPAICSWDGTLTYAQLDLLSSRLALHLVGLGVKPGAMVILCFEKSLLAPVAVLGVAKAGGASISLDFSQSQDHLRAIIAQVPSPFLLSSPENAHLARQLVACDVLILDHELLSVPDINRSVPLPEAPVISPSDTLNVIFTPDDVDFPQSPSGIAISHRTMSTALCFQQRALGYTTNSRVFDLAPQGSYLAWCSLLHTLTSGGCLCVPSEYDRKHRAEGAMTALQANAVHLTPAMAQKLHHSKLAGRVHLTYVGEPQTITGQKTGCQHGKQSLRSPGYAESISIGTKWTVKKSKVEGALSHPGDAWVAESAEPDSLGPFQATGELWLEGPLVGQRYPIEGDNDAPVIFKNSVSLLHPSTPWPGHTRRTVRIGNLVRSSHDGKLVLEEQEELTVRTEIQPLHREADETESPDVDQSGESVENLQSSSESEAALDTPETEQGDSADTLQLMLILWAQVFQLGLPSIGKDEDFFELGGDASKALHLSRIARDRGLNFSVRDIYQNPRLCDLSALASPATSTPRTEIPPFSLLGSFADVDDMRAQVAQLCRVQKSQVLDLLPCSPLQEGMLALTQRQPGSYVEQQILEIDDGVSVERLRRAWDQVVAMNSILRTRIVSLPSHGLVQVVLEQGAQWGLGTNLDDYQARQSGDEQHMGLGTPLSKFALIDAGPGRRPCFLWEIHHALFDGWSLPLLMGEAEHAYYNECGKDLEPMAGFIKYIQDRDETAAKAFWRAQFEGIQETHFPLANAAALRHAQSASHVNLTVSGLGWGHSDYTQASIARAAWAVVMARCGNTNEALYGVTVTGRQAAVPGIEHMAGPAIATVPVRVTLDWEASVNRLLEAVQRQAADMIPFEQTGLQRIRRMGEEAAMACSFRSLFVVQPGGGGEEDSAGRPFLSKPSDAGQGKRESGPATYAIEVECELGSDEACLRIDFDPGVVPEREMKAIAQDFEHVLGQLADQGRGRDKLGSLALPSRTSSSRIEQVLGWNAKVPEAVDECVHRLIEQRARERPLAPALCAWDGELTYQQLDERSTELARRLAARGVAGTRVPVLFEKSLWMPVTVLAVLKAGGALVALEMKEPEERLHSIVSRTTSPVLLTSVQNGNLARRLAAEGTEVFVVGESSAAGPIHPTSDLPVVDPTSLLYVVFTSGSTGTPKGVLITHRNFCSAIAHQQQALDYCRESRVLDFASCAFDVAWSNLFLTLTAGACFCIPSPAERENDLAGCLAKYNVTIADLTPSVARAIGSDSLSRLTTMILGGEAPLPSDASLAGAKTHVINAYGPAECTPTSTLTTLDSVNVCIGHGLGLCTWVVEPDNPELLAPVGDVGELWLEGPLVGQGYLDEPERTAAAFIDDPVWLMQAVARRGRVYRTGDLVRYRDDGALFFIGRKDTQVKIRGQRVELSEVESCVRQVIDESDGVQVVAETVQPAGANNPILVAFVALAGAQAMTHEAHDAAVRQATDGLAERLRQVLPSYMVPAAYLPIQEMPVTTAGKTDRRRLRALGTSMWPQYRSSRDKKDVSSQPLNETETLLQTVWMSVLNLSADEASVDAGFSSLGGDSISAMQLVSRCRLHNIVFTVSDILQANTIRKLAARRRPMSTTTSKLLEEAEQEENEDAAAEFDLSPMQQSFFNDYPDGLNHFNQSFLLDLGHDVSTESLSHALIALVGRHAMLRARYHRDADSGIWKQSVAPDVPGSFVFAEHSVTHRDEVGRAGQWRQENMDICQGPVFACDLFNMPDGNQVVLLSAHHLVIDLVSWRIVWNDVEEYIRFGELRSPKTLSFRTWCAVQAKVGSNLSPLAVLPYPIPEPNVGFWGLPMEENTFGQCDSFDVALPPDASKLLFGNSNRSLRTEALDLILGALSHSFLQTFPERSAPAIWIEGHGREQLDKIPTDVSGTVGWFTTMYPLAVSMTPDQSISHAVRLVKDTRRKVPSMGLPFYACQHYSESGRQAFKGHDVYELIFNFTGRFQQLEREEGLFKSSQQGADDADFKICEMSKSARRFFMIEIGAVVSDNVLVVSFNFHKGMKHQDRIEKWTQVFIDDLESATHHLAQAPVAFTLSDLPLLQLSYRGLDVLLQEQLPKMGIKPSSVTNMYPCSPLQEGMLLSSVKGSASYITYTIWRCVPKAGNTSGVSPSRLEEAWKRVVGRHTALSTVFALHPEGNGFMQLVLDAPPVRVTHIAAGSESPTETLARLQEPTFAPNEPEHSLTICQAPNGEVACRLDMSHALTDAHSASLILTELATIYDGTELSSAPAFVDMIRFINIRQVLETTSERSKQHMAIQHVSLAEIQHHLGLSGRRLFNTSLSVRPAEKEKAEEERGLSFDVRAGGDAHEFDIKFNASISGADLDLSIEFREPYVERQVALEASRILHQAIEYLLLTDVGLAANDAAGSAQDVLVQDNDAEMLLSGFFKHTMGVDEASATTFWEAQFANTQGTHFPSPATTTCQPETEGHARLSLEGLDWARDEFSADTMVKAAWAVLTARIMCADESIFGAAVSKRAGLPFRVVVDSDRSIDYLLLGVQRRTLEMAPFQQMGVERIRRLNNDAALACSFQTLLAVYPHEDREEWQSHGSHPMVVLVGLEATAAHVDLKFDPRVIEQARASRIVHEFAHVLLQLLDEGKRTRRVREVTVASKKDLDDVWAWNHTLPESVEGCVHDSILQNAKERPTAPAIHAWDGVLTYEQLENLSSKLAKQLVSKGVGPGSIVPLCFEKSCWMPVAALAVMRAGGASVAVDTSQPEERIRTITTQVFNGSGRPKILLSSAANQVLAQRLDADEVLIAGHEQCFGSVSEQDPELPAVRPSDVLYVVFTSGSTGKPKGVIVTHQNFYSAIAYQRDALGVDCDSRVFDFSSYAFDVAWLSLLKSLTAGACLCIPSAAEREDDLGGCLDRYRVTVVDLTPSVARAIEPKSALSNLSTLILGGEAVVASDADLAGEKTQVIVAYGPAECTPTSSIMNLTKTRDAGIGHGVGMCTWVVDLENPAALAPVGAVGELWLEGPLVGRGYLHEPEKTASAFIQDPAWLVSGTPDGRQPGRRGRVYRTGDLVRYREDGSLLFVGRKDTQVKIRGQRVELGDIEHHVGQAIETTAGGPVMNVQVVAETVQPKGISSKMLVAFVALECAQGSVSSEEYDNAVRHATAGVTEHLTKTLPVFMVPSLYIPILAIPMSATGKTDRRRLQEMGSSLSAKDVKALGRSGEQRRTPETEAERAMQALWAEILTMDPESIGADDSFFRIGGDSIGAMRLVGMARYKGFSFTVRDVFQSPVLSDLASLDAALPSVLVPA</sequence>
<dbReference type="Gene3D" id="3.30.559.10">
    <property type="entry name" value="Chloramphenicol acetyltransferase-like domain"/>
    <property type="match status" value="3"/>
</dbReference>
<name>A0A8H4M067_9HYPO</name>
<dbReference type="FunFam" id="3.30.559.30:FF:000002">
    <property type="entry name" value="Nonribosomal peptide synthase Pes1"/>
    <property type="match status" value="1"/>
</dbReference>
<dbReference type="FunFam" id="3.30.559.10:FF:000016">
    <property type="entry name" value="Nonribosomal peptide synthase Pes1"/>
    <property type="match status" value="1"/>
</dbReference>
<dbReference type="Gene3D" id="3.30.559.30">
    <property type="entry name" value="Nonribosomal peptide synthetase, condensation domain"/>
    <property type="match status" value="4"/>
</dbReference>
<keyword evidence="2" id="KW-0596">Phosphopantetheine</keyword>
<dbReference type="InterPro" id="IPR020806">
    <property type="entry name" value="PKS_PP-bd"/>
</dbReference>
<evidence type="ECO:0000256" key="3">
    <source>
        <dbReference type="ARBA" id="ARBA00022553"/>
    </source>
</evidence>
<dbReference type="CDD" id="cd19545">
    <property type="entry name" value="FUM14_C_NRPS-like"/>
    <property type="match status" value="1"/>
</dbReference>
<dbReference type="InterPro" id="IPR000873">
    <property type="entry name" value="AMP-dep_synth/lig_dom"/>
</dbReference>
<dbReference type="PROSITE" id="PS00455">
    <property type="entry name" value="AMP_BINDING"/>
    <property type="match status" value="2"/>
</dbReference>
<dbReference type="InterPro" id="IPR045851">
    <property type="entry name" value="AMP-bd_C_sf"/>
</dbReference>
<dbReference type="PANTHER" id="PTHR45527">
    <property type="entry name" value="NONRIBOSOMAL PEPTIDE SYNTHETASE"/>
    <property type="match status" value="1"/>
</dbReference>
<dbReference type="EMBL" id="JAAVMX010000005">
    <property type="protein sequence ID" value="KAF4508021.1"/>
    <property type="molecule type" value="Genomic_DNA"/>
</dbReference>
<feature type="region of interest" description="Disordered" evidence="5">
    <location>
        <begin position="454"/>
        <end position="500"/>
    </location>
</feature>
<dbReference type="PROSITE" id="PS00012">
    <property type="entry name" value="PHOSPHOPANTETHEINE"/>
    <property type="match status" value="1"/>
</dbReference>
<dbReference type="InterPro" id="IPR010071">
    <property type="entry name" value="AA_adenyl_dom"/>
</dbReference>
<feature type="domain" description="Carrier" evidence="6">
    <location>
        <begin position="3256"/>
        <end position="3332"/>
    </location>
</feature>
<dbReference type="GO" id="GO:0043041">
    <property type="term" value="P:amino acid activation for nonribosomal peptide biosynthetic process"/>
    <property type="evidence" value="ECO:0007669"/>
    <property type="project" value="TreeGrafter"/>
</dbReference>
<evidence type="ECO:0000256" key="4">
    <source>
        <dbReference type="ARBA" id="ARBA00022598"/>
    </source>
</evidence>
<dbReference type="Gene3D" id="1.10.1200.10">
    <property type="entry name" value="ACP-like"/>
    <property type="match status" value="3"/>
</dbReference>
<dbReference type="NCBIfam" id="TIGR01733">
    <property type="entry name" value="AA-adenyl-dom"/>
    <property type="match status" value="2"/>
</dbReference>
<evidence type="ECO:0000256" key="2">
    <source>
        <dbReference type="ARBA" id="ARBA00022450"/>
    </source>
</evidence>
<evidence type="ECO:0000313" key="8">
    <source>
        <dbReference type="Proteomes" id="UP000557566"/>
    </source>
</evidence>
<evidence type="ECO:0000256" key="5">
    <source>
        <dbReference type="SAM" id="MobiDB-lite"/>
    </source>
</evidence>
<dbReference type="PROSITE" id="PS50075">
    <property type="entry name" value="CARRIER"/>
    <property type="match status" value="3"/>
</dbReference>
<dbReference type="CDD" id="cd05918">
    <property type="entry name" value="A_NRPS_SidN3_like"/>
    <property type="match status" value="2"/>
</dbReference>
<dbReference type="SMART" id="SM00823">
    <property type="entry name" value="PKS_PP"/>
    <property type="match status" value="2"/>
</dbReference>
<dbReference type="GO" id="GO:0016874">
    <property type="term" value="F:ligase activity"/>
    <property type="evidence" value="ECO:0007669"/>
    <property type="project" value="UniProtKB-KW"/>
</dbReference>
<organism evidence="7 8">
    <name type="scientific">Ophiocordyceps sinensis</name>
    <dbReference type="NCBI Taxonomy" id="72228"/>
    <lineage>
        <taxon>Eukaryota</taxon>
        <taxon>Fungi</taxon>
        <taxon>Dikarya</taxon>
        <taxon>Ascomycota</taxon>
        <taxon>Pezizomycotina</taxon>
        <taxon>Sordariomycetes</taxon>
        <taxon>Hypocreomycetidae</taxon>
        <taxon>Hypocreales</taxon>
        <taxon>Ophiocordycipitaceae</taxon>
        <taxon>Ophiocordyceps</taxon>
    </lineage>
</organism>
<dbReference type="GO" id="GO:0031177">
    <property type="term" value="F:phosphopantetheine binding"/>
    <property type="evidence" value="ECO:0007669"/>
    <property type="project" value="InterPro"/>
</dbReference>
<dbReference type="Pfam" id="PF00668">
    <property type="entry name" value="Condensation"/>
    <property type="match status" value="4"/>
</dbReference>
<evidence type="ECO:0000256" key="1">
    <source>
        <dbReference type="ARBA" id="ARBA00005179"/>
    </source>
</evidence>
<keyword evidence="4" id="KW-0436">Ligase</keyword>
<keyword evidence="8" id="KW-1185">Reference proteome</keyword>
<dbReference type="SUPFAM" id="SSF56801">
    <property type="entry name" value="Acetyl-CoA synthetase-like"/>
    <property type="match status" value="3"/>
</dbReference>